<evidence type="ECO:0000313" key="10">
    <source>
        <dbReference type="EMBL" id="PIR98032.1"/>
    </source>
</evidence>
<evidence type="ECO:0000313" key="11">
    <source>
        <dbReference type="Proteomes" id="UP000231466"/>
    </source>
</evidence>
<dbReference type="NCBIfam" id="TIGR02386">
    <property type="entry name" value="rpoC_TIGR"/>
    <property type="match status" value="1"/>
</dbReference>
<feature type="binding site" evidence="7">
    <location>
        <position position="885"/>
    </location>
    <ligand>
        <name>Zn(2+)</name>
        <dbReference type="ChEBI" id="CHEBI:29105"/>
        <label>2</label>
    </ligand>
</feature>
<reference evidence="11" key="1">
    <citation type="submission" date="2017-09" db="EMBL/GenBank/DDBJ databases">
        <title>Depth-based differentiation of microbial function through sediment-hosted aquifers and enrichment of novel symbionts in the deep terrestrial subsurface.</title>
        <authorList>
            <person name="Probst A.J."/>
            <person name="Ladd B."/>
            <person name="Jarett J.K."/>
            <person name="Geller-Mcgrath D.E."/>
            <person name="Sieber C.M.K."/>
            <person name="Emerson J.B."/>
            <person name="Anantharaman K."/>
            <person name="Thomas B.C."/>
            <person name="Malmstrom R."/>
            <person name="Stieglmeier M."/>
            <person name="Klingl A."/>
            <person name="Woyke T."/>
            <person name="Ryan C.M."/>
            <person name="Banfield J.F."/>
        </authorList>
    </citation>
    <scope>NUCLEOTIDE SEQUENCE [LARGE SCALE GENOMIC DNA]</scope>
</reference>
<keyword evidence="2 7" id="KW-0808">Transferase</keyword>
<dbReference type="HAMAP" id="MF_01322">
    <property type="entry name" value="RNApol_bact_RpoC"/>
    <property type="match status" value="1"/>
</dbReference>
<keyword evidence="1 7" id="KW-0240">DNA-directed RNA polymerase</keyword>
<feature type="binding site" evidence="7">
    <location>
        <position position="494"/>
    </location>
    <ligand>
        <name>Mg(2+)</name>
        <dbReference type="ChEBI" id="CHEBI:18420"/>
    </ligand>
</feature>
<dbReference type="Pfam" id="PF04998">
    <property type="entry name" value="RNA_pol_Rpb1_5"/>
    <property type="match status" value="1"/>
</dbReference>
<dbReference type="GO" id="GO:0008270">
    <property type="term" value="F:zinc ion binding"/>
    <property type="evidence" value="ECO:0007669"/>
    <property type="project" value="UniProtKB-UniRule"/>
</dbReference>
<feature type="binding site" evidence="7">
    <location>
        <position position="67"/>
    </location>
    <ligand>
        <name>Zn(2+)</name>
        <dbReference type="ChEBI" id="CHEBI:29105"/>
        <label>1</label>
    </ligand>
</feature>
<evidence type="ECO:0000256" key="1">
    <source>
        <dbReference type="ARBA" id="ARBA00022478"/>
    </source>
</evidence>
<keyword evidence="7" id="KW-0460">Magnesium</keyword>
<evidence type="ECO:0000256" key="6">
    <source>
        <dbReference type="ARBA" id="ARBA00048552"/>
    </source>
</evidence>
<sequence length="1195" mass="133696">MEKKPTKIRQEFTSLKLKIASPEDVLSWSYGEVIKPETINYRTQRPEKDGLFSERIFGPTKDWECYCGKYRKVRFKGVVCDKCGVEVTRSIVRRERMGHISLAAPVVHTWFLRSTPSRIGLLIDESLQKIEKVVYYAAHMVTSVDEDKRKTALGEIDKEFINKAESGDVKRTELKSAANEARDFLNSLRPGRVLGEREFINFGRRFGNVFTVNSGGEGIRKVLENIDLVKEAKKIEKELKETKDATRTKKLLRRLKLVRSMNNHNIHPEWMVMTELPVIPPDLRPMVALDGGRYATSDLNDLYRRVINRNNRLKKLMDLNAPDVIMVNEKRMLQEAVDALIDNTRTATRQISGSKRPLRSLSDMLKGKQGRFRQNLLGKRVDYSGRSVIVVGPHLALDECGIPKRMALELFRPFVINKIMERGLAHNIKMSNRLIEQAPPEVWEILEEVIANRKVLLNRAPTLHRLSIQAFKPVLIEDLSIRIPPMVCAAFNADFDGDQMAVHLPLSDEAQVESSILMLSSLNLLKPASGDAIAVPSQDIVLGCYYLTKPVTKAKGEGKAFSSANELKLAYDNDELAINAKIKLKKGNELIETTCGRVLFNESIPDDFGFINQTLTKKSLGKLVGDLIEKYGSLETAKVLDKIKEVGFDFATRSGITWGMGDLVVPERKPEILAEAEKKIAEVNRHYREGLLSQDERRMRVVDIWTDVFVKIRELVPESLPEDGSVRIIVDSGARGTWNPINQMAGIKGVVRNPKGEDIELPIRSSLKEGHNSLEYFISTHGSRKGLADTALKTAEAGYLTRRLIDVAQDVVVREDDCKTTKGLVIKRNENENFGYRAFSRVALTDIKDGRKTIVKAGEVVNREQADEIQQSEIQELEVRSPMTCNTLYGICSKCYGLDLGGGEMIKIGEAVGIVAAQSIGELGTQLTLRTFHAGGVAGEDITTGLPRVDELFEARSPKWKAIVSKIDGYVEKIEKTNTLTVVHVRKKLASGKKGRIIEYPVVGSRAVLVEDGQQVKPGDPLSEGNLDPKDLLKYGSKEEAYKYILKEVQKIYSSEGATVHDKHMDVIIKQMFSRVRVAKSGDTEFVTGEIVDKSRFKEANHELRGSEKETAKGEELLLGITRSSLSADGFLAPASFQETARVLIKAASEGRVDNLIGLKENVIIGRLVPVGTAIRKDVGAEDEEDLLEEEKETK</sequence>
<evidence type="ECO:0000256" key="2">
    <source>
        <dbReference type="ARBA" id="ARBA00022679"/>
    </source>
</evidence>
<feature type="domain" description="RNA polymerase N-terminal" evidence="9">
    <location>
        <begin position="269"/>
        <end position="548"/>
    </location>
</feature>
<dbReference type="AlphaFoldDB" id="A0A2H0VFY7"/>
<feature type="binding site" evidence="7">
    <location>
        <position position="80"/>
    </location>
    <ligand>
        <name>Zn(2+)</name>
        <dbReference type="ChEBI" id="CHEBI:29105"/>
        <label>1</label>
    </ligand>
</feature>
<evidence type="ECO:0000259" key="9">
    <source>
        <dbReference type="SMART" id="SM00663"/>
    </source>
</evidence>
<evidence type="ECO:0000256" key="3">
    <source>
        <dbReference type="ARBA" id="ARBA00022695"/>
    </source>
</evidence>
<evidence type="ECO:0000256" key="8">
    <source>
        <dbReference type="RuleBase" id="RU004279"/>
    </source>
</evidence>
<name>A0A2H0VFY7_9BACT</name>
<comment type="cofactor">
    <cofactor evidence="7">
        <name>Mg(2+)</name>
        <dbReference type="ChEBI" id="CHEBI:18420"/>
    </cofactor>
    <text evidence="7">Binds 1 Mg(2+) ion per subunit.</text>
</comment>
<dbReference type="Gene3D" id="4.10.860.120">
    <property type="entry name" value="RNA polymerase II, clamp domain"/>
    <property type="match status" value="1"/>
</dbReference>
<organism evidence="10 11">
    <name type="scientific">Candidatus Colwellbacteria bacterium CG10_big_fil_rev_8_21_14_0_10_42_22</name>
    <dbReference type="NCBI Taxonomy" id="1974540"/>
    <lineage>
        <taxon>Bacteria</taxon>
        <taxon>Candidatus Colwelliibacteriota</taxon>
    </lineage>
</organism>
<comment type="cofactor">
    <cofactor evidence="7">
        <name>Zn(2+)</name>
        <dbReference type="ChEBI" id="CHEBI:29105"/>
    </cofactor>
    <text evidence="7">Binds 2 Zn(2+) ions per subunit.</text>
</comment>
<evidence type="ECO:0000256" key="4">
    <source>
        <dbReference type="ARBA" id="ARBA00022723"/>
    </source>
</evidence>
<comment type="similarity">
    <text evidence="7 8">Belongs to the RNA polymerase beta' chain family.</text>
</comment>
<protein>
    <recommendedName>
        <fullName evidence="7">DNA-directed RNA polymerase subunit beta'</fullName>
        <shortName evidence="7">RNAP subunit beta'</shortName>
        <ecNumber evidence="7">2.7.7.6</ecNumber>
    </recommendedName>
    <alternativeName>
        <fullName evidence="7">RNA polymerase subunit beta'</fullName>
    </alternativeName>
    <alternativeName>
        <fullName evidence="7">Transcriptase subunit beta'</fullName>
    </alternativeName>
</protein>
<dbReference type="Pfam" id="PF00623">
    <property type="entry name" value="RNA_pol_Rpb1_2"/>
    <property type="match status" value="1"/>
</dbReference>
<dbReference type="EC" id="2.7.7.6" evidence="7"/>
<dbReference type="PANTHER" id="PTHR19376">
    <property type="entry name" value="DNA-DIRECTED RNA POLYMERASE"/>
    <property type="match status" value="1"/>
</dbReference>
<dbReference type="InterPro" id="IPR044893">
    <property type="entry name" value="RNA_pol_Rpb1_clamp_domain"/>
</dbReference>
<dbReference type="Pfam" id="PF04983">
    <property type="entry name" value="RNA_pol_Rpb1_3"/>
    <property type="match status" value="1"/>
</dbReference>
<dbReference type="GO" id="GO:0000428">
    <property type="term" value="C:DNA-directed RNA polymerase complex"/>
    <property type="evidence" value="ECO:0007669"/>
    <property type="project" value="UniProtKB-KW"/>
</dbReference>
<dbReference type="InterPro" id="IPR038120">
    <property type="entry name" value="Rpb1_funnel_sf"/>
</dbReference>
<feature type="binding site" evidence="7">
    <location>
        <position position="83"/>
    </location>
    <ligand>
        <name>Zn(2+)</name>
        <dbReference type="ChEBI" id="CHEBI:29105"/>
        <label>1</label>
    </ligand>
</feature>
<dbReference type="CDD" id="cd02655">
    <property type="entry name" value="RNAP_beta'_C"/>
    <property type="match status" value="1"/>
</dbReference>
<dbReference type="Proteomes" id="UP000231466">
    <property type="component" value="Unassembled WGS sequence"/>
</dbReference>
<dbReference type="PANTHER" id="PTHR19376:SF54">
    <property type="entry name" value="DNA-DIRECTED RNA POLYMERASE SUBUNIT BETA"/>
    <property type="match status" value="1"/>
</dbReference>
<dbReference type="EMBL" id="PFAH01000005">
    <property type="protein sequence ID" value="PIR98032.1"/>
    <property type="molecule type" value="Genomic_DNA"/>
</dbReference>
<keyword evidence="7" id="KW-0862">Zinc</keyword>
<dbReference type="Gene3D" id="1.10.274.100">
    <property type="entry name" value="RNA polymerase Rpb1, domain 3"/>
    <property type="match status" value="1"/>
</dbReference>
<dbReference type="InterPro" id="IPR045867">
    <property type="entry name" value="DNA-dir_RpoC_beta_prime"/>
</dbReference>
<dbReference type="Gene3D" id="1.10.1790.20">
    <property type="match status" value="1"/>
</dbReference>
<dbReference type="Gene3D" id="1.10.132.30">
    <property type="match status" value="1"/>
</dbReference>
<keyword evidence="5 7" id="KW-0804">Transcription</keyword>
<feature type="binding site" evidence="7">
    <location>
        <position position="496"/>
    </location>
    <ligand>
        <name>Mg(2+)</name>
        <dbReference type="ChEBI" id="CHEBI:18420"/>
    </ligand>
</feature>
<accession>A0A2H0VFY7</accession>
<evidence type="ECO:0000256" key="7">
    <source>
        <dbReference type="HAMAP-Rule" id="MF_01322"/>
    </source>
</evidence>
<feature type="binding site" evidence="7">
    <location>
        <position position="65"/>
    </location>
    <ligand>
        <name>Zn(2+)</name>
        <dbReference type="ChEBI" id="CHEBI:29105"/>
        <label>1</label>
    </ligand>
</feature>
<evidence type="ECO:0000256" key="5">
    <source>
        <dbReference type="ARBA" id="ARBA00023163"/>
    </source>
</evidence>
<feature type="binding site" evidence="7">
    <location>
        <position position="892"/>
    </location>
    <ligand>
        <name>Zn(2+)</name>
        <dbReference type="ChEBI" id="CHEBI:29105"/>
        <label>2</label>
    </ligand>
</feature>
<comment type="subunit">
    <text evidence="7">The RNAP catalytic core consists of 2 alpha, 1 beta, 1 beta' and 1 omega subunit. When a sigma factor is associated with the core the holoenzyme is formed, which can initiate transcription.</text>
</comment>
<keyword evidence="4 7" id="KW-0479">Metal-binding</keyword>
<dbReference type="Gene3D" id="1.10.40.90">
    <property type="match status" value="1"/>
</dbReference>
<dbReference type="Gene3D" id="1.10.150.390">
    <property type="match status" value="1"/>
</dbReference>
<dbReference type="InterPro" id="IPR000722">
    <property type="entry name" value="RNA_pol_asu"/>
</dbReference>
<dbReference type="InterPro" id="IPR006592">
    <property type="entry name" value="RNA_pol_N"/>
</dbReference>
<dbReference type="InterPro" id="IPR007081">
    <property type="entry name" value="RNA_pol_Rpb1_5"/>
</dbReference>
<dbReference type="Gene3D" id="2.40.40.20">
    <property type="match status" value="1"/>
</dbReference>
<dbReference type="Pfam" id="PF04997">
    <property type="entry name" value="RNA_pol_Rpb1_1"/>
    <property type="match status" value="1"/>
</dbReference>
<dbReference type="GO" id="GO:0006351">
    <property type="term" value="P:DNA-templated transcription"/>
    <property type="evidence" value="ECO:0007669"/>
    <property type="project" value="UniProtKB-UniRule"/>
</dbReference>
<comment type="function">
    <text evidence="7 8">DNA-dependent RNA polymerase catalyzes the transcription of DNA into RNA using the four ribonucleoside triphosphates as substrates.</text>
</comment>
<dbReference type="InterPro" id="IPR042102">
    <property type="entry name" value="RNA_pol_Rpb1_3_sf"/>
</dbReference>
<dbReference type="GO" id="GO:0000287">
    <property type="term" value="F:magnesium ion binding"/>
    <property type="evidence" value="ECO:0007669"/>
    <property type="project" value="UniProtKB-UniRule"/>
</dbReference>
<dbReference type="SUPFAM" id="SSF64484">
    <property type="entry name" value="beta and beta-prime subunits of DNA dependent RNA-polymerase"/>
    <property type="match status" value="1"/>
</dbReference>
<feature type="binding site" evidence="7">
    <location>
        <position position="498"/>
    </location>
    <ligand>
        <name>Mg(2+)</name>
        <dbReference type="ChEBI" id="CHEBI:18420"/>
    </ligand>
</feature>
<dbReference type="InterPro" id="IPR007066">
    <property type="entry name" value="RNA_pol_Rpb1_3"/>
</dbReference>
<feature type="binding site" evidence="7">
    <location>
        <position position="895"/>
    </location>
    <ligand>
        <name>Zn(2+)</name>
        <dbReference type="ChEBI" id="CHEBI:29105"/>
        <label>2</label>
    </ligand>
</feature>
<feature type="binding site" evidence="7">
    <location>
        <position position="818"/>
    </location>
    <ligand>
        <name>Zn(2+)</name>
        <dbReference type="ChEBI" id="CHEBI:29105"/>
        <label>2</label>
    </ligand>
</feature>
<comment type="caution">
    <text evidence="10">The sequence shown here is derived from an EMBL/GenBank/DDBJ whole genome shotgun (WGS) entry which is preliminary data.</text>
</comment>
<comment type="catalytic activity">
    <reaction evidence="6 7 8">
        <text>RNA(n) + a ribonucleoside 5'-triphosphate = RNA(n+1) + diphosphate</text>
        <dbReference type="Rhea" id="RHEA:21248"/>
        <dbReference type="Rhea" id="RHEA-COMP:14527"/>
        <dbReference type="Rhea" id="RHEA-COMP:17342"/>
        <dbReference type="ChEBI" id="CHEBI:33019"/>
        <dbReference type="ChEBI" id="CHEBI:61557"/>
        <dbReference type="ChEBI" id="CHEBI:140395"/>
        <dbReference type="EC" id="2.7.7.6"/>
    </reaction>
</comment>
<dbReference type="InterPro" id="IPR007080">
    <property type="entry name" value="RNA_pol_Rpb1_1"/>
</dbReference>
<dbReference type="InterPro" id="IPR012754">
    <property type="entry name" value="DNA-dir_RpoC_beta_prime_bact"/>
</dbReference>
<keyword evidence="3 7" id="KW-0548">Nucleotidyltransferase</keyword>
<dbReference type="GO" id="GO:0003899">
    <property type="term" value="F:DNA-directed RNA polymerase activity"/>
    <property type="evidence" value="ECO:0007669"/>
    <property type="project" value="UniProtKB-UniRule"/>
</dbReference>
<dbReference type="SMART" id="SM00663">
    <property type="entry name" value="RPOLA_N"/>
    <property type="match status" value="1"/>
</dbReference>
<dbReference type="CDD" id="cd01609">
    <property type="entry name" value="RNAP_beta'_N"/>
    <property type="match status" value="1"/>
</dbReference>
<dbReference type="Gene3D" id="2.40.50.100">
    <property type="match status" value="1"/>
</dbReference>
<proteinExistence type="inferred from homology"/>
<gene>
    <name evidence="7 10" type="primary">rpoC</name>
    <name evidence="10" type="ORF">COT89_01140</name>
</gene>
<dbReference type="GO" id="GO:0003677">
    <property type="term" value="F:DNA binding"/>
    <property type="evidence" value="ECO:0007669"/>
    <property type="project" value="UniProtKB-UniRule"/>
</dbReference>